<evidence type="ECO:0000313" key="1">
    <source>
        <dbReference type="EMBL" id="EAQ03230.1"/>
    </source>
</evidence>
<dbReference type="Proteomes" id="UP000004318">
    <property type="component" value="Unassembled WGS sequence"/>
</dbReference>
<dbReference type="STRING" id="252305.OB2597_13838"/>
<protein>
    <submittedName>
        <fullName evidence="1">Uncharacterized protein</fullName>
    </submittedName>
</protein>
<gene>
    <name evidence="1" type="ORF">OB2597_13838</name>
</gene>
<name>A3TYJ6_PSEBH</name>
<dbReference type="EMBL" id="AAMO01000005">
    <property type="protein sequence ID" value="EAQ03230.1"/>
    <property type="molecule type" value="Genomic_DNA"/>
</dbReference>
<organism evidence="1 2">
    <name type="scientific">Pseudooceanicola batsensis (strain ATCC BAA-863 / DSM 15984 / KCTC 12145 / HTCC2597)</name>
    <name type="common">Oceanicola batsensis</name>
    <dbReference type="NCBI Taxonomy" id="252305"/>
    <lineage>
        <taxon>Bacteria</taxon>
        <taxon>Pseudomonadati</taxon>
        <taxon>Pseudomonadota</taxon>
        <taxon>Alphaproteobacteria</taxon>
        <taxon>Rhodobacterales</taxon>
        <taxon>Paracoccaceae</taxon>
        <taxon>Pseudooceanicola</taxon>
    </lineage>
</organism>
<proteinExistence type="predicted"/>
<dbReference type="AlphaFoldDB" id="A3TYJ6"/>
<sequence>MTRETHHTANPPKGLVRPALKARSAFSLQRYRRALLQRGPGFMGVLALPRRDPARDRAARIVFGSAAR</sequence>
<reference evidence="1 2" key="1">
    <citation type="journal article" date="2010" name="J. Bacteriol.">
        <title>Genome sequences of Oceanicola granulosus HTCC2516(T) and Oceanicola batsensis HTCC2597(TDelta).</title>
        <authorList>
            <person name="Thrash J.C."/>
            <person name="Cho J.C."/>
            <person name="Vergin K.L."/>
            <person name="Giovannoni S.J."/>
        </authorList>
    </citation>
    <scope>NUCLEOTIDE SEQUENCE [LARGE SCALE GENOMIC DNA]</scope>
    <source>
        <strain evidence="2">ATCC BAA-863 / DSM 15984 / KCTC 12145 / HTCC2597</strain>
    </source>
</reference>
<keyword evidence="2" id="KW-1185">Reference proteome</keyword>
<evidence type="ECO:0000313" key="2">
    <source>
        <dbReference type="Proteomes" id="UP000004318"/>
    </source>
</evidence>
<accession>A3TYJ6</accession>
<dbReference type="RefSeq" id="WP_009806983.1">
    <property type="nucleotide sequence ID" value="NZ_CH724131.1"/>
</dbReference>
<dbReference type="HOGENOM" id="CLU_2789811_0_0_5"/>
<comment type="caution">
    <text evidence="1">The sequence shown here is derived from an EMBL/GenBank/DDBJ whole genome shotgun (WGS) entry which is preliminary data.</text>
</comment>